<organism evidence="1 2">
    <name type="scientific">Paramormyrops kingsleyae</name>
    <dbReference type="NCBI Taxonomy" id="1676925"/>
    <lineage>
        <taxon>Eukaryota</taxon>
        <taxon>Metazoa</taxon>
        <taxon>Chordata</taxon>
        <taxon>Craniata</taxon>
        <taxon>Vertebrata</taxon>
        <taxon>Euteleostomi</taxon>
        <taxon>Actinopterygii</taxon>
        <taxon>Neopterygii</taxon>
        <taxon>Teleostei</taxon>
        <taxon>Osteoglossocephala</taxon>
        <taxon>Osteoglossomorpha</taxon>
        <taxon>Osteoglossiformes</taxon>
        <taxon>Mormyridae</taxon>
        <taxon>Paramormyrops</taxon>
    </lineage>
</organism>
<reference evidence="1" key="1">
    <citation type="submission" date="2025-08" db="UniProtKB">
        <authorList>
            <consortium name="Ensembl"/>
        </authorList>
    </citation>
    <scope>IDENTIFICATION</scope>
</reference>
<dbReference type="Ensembl" id="ENSPKIT00000013000.1">
    <property type="protein sequence ID" value="ENSPKIP00000032141.1"/>
    <property type="gene ID" value="ENSPKIG00000012347.1"/>
</dbReference>
<keyword evidence="2" id="KW-1185">Reference proteome</keyword>
<proteinExistence type="predicted"/>
<name>A0A3B3SQ09_9TELE</name>
<dbReference type="Proteomes" id="UP000261540">
    <property type="component" value="Unplaced"/>
</dbReference>
<sequence length="97" mass="10466">CTVYYNFDYLFLEVWEGVLILVLEVGTQLICHAVVVVPICDPAKSRQSPPGDFAVGILVLRRNVARLGPAATLGAESGSSPRGHAGRTFQEVCCISF</sequence>
<evidence type="ECO:0000313" key="2">
    <source>
        <dbReference type="Proteomes" id="UP000261540"/>
    </source>
</evidence>
<accession>A0A3B3SQ09</accession>
<evidence type="ECO:0000313" key="1">
    <source>
        <dbReference type="Ensembl" id="ENSPKIP00000032141.1"/>
    </source>
</evidence>
<protein>
    <submittedName>
        <fullName evidence="1">Uncharacterized protein</fullName>
    </submittedName>
</protein>
<reference evidence="1" key="2">
    <citation type="submission" date="2025-09" db="UniProtKB">
        <authorList>
            <consortium name="Ensembl"/>
        </authorList>
    </citation>
    <scope>IDENTIFICATION</scope>
</reference>
<dbReference type="AlphaFoldDB" id="A0A3B3SQ09"/>